<comment type="caution">
    <text evidence="1">The sequence shown here is derived from an EMBL/GenBank/DDBJ whole genome shotgun (WGS) entry which is preliminary data.</text>
</comment>
<dbReference type="Pfam" id="PF12389">
    <property type="entry name" value="Peptidase_M73"/>
    <property type="match status" value="1"/>
</dbReference>
<keyword evidence="2" id="KW-1185">Reference proteome</keyword>
<dbReference type="NCBIfam" id="TIGR04088">
    <property type="entry name" value="cognate_SipW"/>
    <property type="match status" value="1"/>
</dbReference>
<reference evidence="1" key="1">
    <citation type="submission" date="2016-12" db="EMBL/GenBank/DDBJ databases">
        <title>Discovery of methanogenic haloarchaea.</title>
        <authorList>
            <person name="Sorokin D.Y."/>
            <person name="Makarova K.S."/>
            <person name="Abbas B."/>
            <person name="Ferrer M."/>
            <person name="Golyshin P.N."/>
        </authorList>
    </citation>
    <scope>NUCLEOTIDE SEQUENCE [LARGE SCALE GENOMIC DNA]</scope>
    <source>
        <strain evidence="1">HMET1</strain>
    </source>
</reference>
<dbReference type="Proteomes" id="UP000185744">
    <property type="component" value="Unassembled WGS sequence"/>
</dbReference>
<dbReference type="EMBL" id="MSDW01000001">
    <property type="protein sequence ID" value="OKY79087.1"/>
    <property type="molecule type" value="Genomic_DNA"/>
</dbReference>
<proteinExistence type="predicted"/>
<name>A0A1Q6DXK7_METT1</name>
<organism evidence="1 2">
    <name type="scientific">Methanohalarchaeum thermophilum</name>
    <dbReference type="NCBI Taxonomy" id="1903181"/>
    <lineage>
        <taxon>Archaea</taxon>
        <taxon>Methanobacteriati</taxon>
        <taxon>Methanobacteriota</taxon>
        <taxon>Methanonatronarchaeia</taxon>
        <taxon>Methanonatronarchaeales</taxon>
        <taxon>Methanonatronarchaeaceae</taxon>
        <taxon>Candidatus Methanohalarchaeum</taxon>
    </lineage>
</organism>
<protein>
    <submittedName>
        <fullName evidence="1">M73 family secreted endopeptidase</fullName>
    </submittedName>
</protein>
<dbReference type="InParanoid" id="A0A1Q6DXK7"/>
<evidence type="ECO:0000313" key="2">
    <source>
        <dbReference type="Proteomes" id="UP000185744"/>
    </source>
</evidence>
<evidence type="ECO:0000313" key="1">
    <source>
        <dbReference type="EMBL" id="OKY79087.1"/>
    </source>
</evidence>
<dbReference type="InterPro" id="IPR023833">
    <property type="entry name" value="Signal_pept_SipW-depend-type"/>
</dbReference>
<sequence length="237" mass="25992">MAYKKALLSLMVIGLVGVAAGAGTFAFFTDEEKATGNTLTAGTIDLAVNGQNPWNETFTIDDMKPCEKTGYIVANITNEGSNPAKVYKMINVTSCDTGLEIYETTDGEMYSSEPEWQAEKDGRVDDIHTVTDYSMMIELYENETTFYADDPYADSEAFSIGDDVTVGDKEGTWFYLGELQPGEVMKVTQDYHLLNDTGNEYQGDAFTFDITFGATQLNDDTTIQGTVEDVSVSSAEE</sequence>
<dbReference type="InterPro" id="IPR022121">
    <property type="entry name" value="Peptidase_M73_camelysin"/>
</dbReference>
<gene>
    <name evidence="1" type="ORF">BTN85_1593</name>
</gene>
<accession>A0A1Q6DXK7</accession>
<dbReference type="AlphaFoldDB" id="A0A1Q6DXK7"/>